<evidence type="ECO:0000313" key="2">
    <source>
        <dbReference type="EMBL" id="MUF06089.1"/>
    </source>
</evidence>
<reference evidence="2 3" key="1">
    <citation type="submission" date="2019-11" db="EMBL/GenBank/DDBJ databases">
        <title>Pseudomonas karstica sp. nov. and Pseudomonas spelaei sp. nov. from karst caves.</title>
        <authorList>
            <person name="Zeman M."/>
        </authorList>
    </citation>
    <scope>NUCLEOTIDE SEQUENCE [LARGE SCALE GENOMIC DNA]</scope>
    <source>
        <strain evidence="2 3">CCM 7893</strain>
    </source>
</reference>
<dbReference type="AlphaFoldDB" id="A0A6I3WFT7"/>
<keyword evidence="3" id="KW-1185">Reference proteome</keyword>
<evidence type="ECO:0000256" key="1">
    <source>
        <dbReference type="SAM" id="Phobius"/>
    </source>
</evidence>
<protein>
    <submittedName>
        <fullName evidence="2">Terminase</fullName>
    </submittedName>
</protein>
<dbReference type="Proteomes" id="UP000438196">
    <property type="component" value="Unassembled WGS sequence"/>
</dbReference>
<dbReference type="OrthoDB" id="574431at2"/>
<sequence length="90" mass="9827">MGKRHPNIPAWQWRNHPQSHQHSANQVLQLIALPLLIIGFLLVASGVFSLNLASVAVGVVGLLAAMALQHHGRSLEARKTDASSDQHLWV</sequence>
<gene>
    <name evidence="2" type="ORF">GNF76_17190</name>
</gene>
<dbReference type="EMBL" id="WNNK01000014">
    <property type="protein sequence ID" value="MUF06089.1"/>
    <property type="molecule type" value="Genomic_DNA"/>
</dbReference>
<comment type="caution">
    <text evidence="2">The sequence shown here is derived from an EMBL/GenBank/DDBJ whole genome shotgun (WGS) entry which is preliminary data.</text>
</comment>
<proteinExistence type="predicted"/>
<keyword evidence="1" id="KW-0472">Membrane</keyword>
<keyword evidence="1" id="KW-0812">Transmembrane</keyword>
<evidence type="ECO:0000313" key="3">
    <source>
        <dbReference type="Proteomes" id="UP000438196"/>
    </source>
</evidence>
<feature type="transmembrane region" description="Helical" evidence="1">
    <location>
        <begin position="27"/>
        <end position="44"/>
    </location>
</feature>
<organism evidence="2 3">
    <name type="scientific">Pseudomonas spelaei</name>
    <dbReference type="NCBI Taxonomy" id="1055469"/>
    <lineage>
        <taxon>Bacteria</taxon>
        <taxon>Pseudomonadati</taxon>
        <taxon>Pseudomonadota</taxon>
        <taxon>Gammaproteobacteria</taxon>
        <taxon>Pseudomonadales</taxon>
        <taxon>Pseudomonadaceae</taxon>
        <taxon>Pseudomonas</taxon>
    </lineage>
</organism>
<name>A0A6I3WFT7_9PSED</name>
<feature type="transmembrane region" description="Helical" evidence="1">
    <location>
        <begin position="50"/>
        <end position="68"/>
    </location>
</feature>
<accession>A0A6I3WFT7</accession>
<keyword evidence="1" id="KW-1133">Transmembrane helix</keyword>